<dbReference type="SUPFAM" id="SSF49299">
    <property type="entry name" value="PKD domain"/>
    <property type="match status" value="1"/>
</dbReference>
<evidence type="ECO:0000256" key="1">
    <source>
        <dbReference type="SAM" id="SignalP"/>
    </source>
</evidence>
<dbReference type="CDD" id="cd00146">
    <property type="entry name" value="PKD"/>
    <property type="match status" value="1"/>
</dbReference>
<feature type="signal peptide" evidence="1">
    <location>
        <begin position="1"/>
        <end position="24"/>
    </location>
</feature>
<dbReference type="Proteomes" id="UP000798488">
    <property type="component" value="Unassembled WGS sequence"/>
</dbReference>
<comment type="caution">
    <text evidence="3">The sequence shown here is derived from an EMBL/GenBank/DDBJ whole genome shotgun (WGS) entry which is preliminary data.</text>
</comment>
<evidence type="ECO:0000313" key="3">
    <source>
        <dbReference type="EMBL" id="KAF1086037.1"/>
    </source>
</evidence>
<name>A0A9D3AYF9_9FIRM</name>
<dbReference type="Gene3D" id="2.60.40.10">
    <property type="entry name" value="Immunoglobulins"/>
    <property type="match status" value="1"/>
</dbReference>
<accession>A0A9D3AYF9</accession>
<reference evidence="3" key="1">
    <citation type="submission" date="2016-02" db="EMBL/GenBank/DDBJ databases">
        <title>Draft Genome Sequence of Sporotomaculum syntrophicum Strain FB, a Syntrophic Benzoate Degrader.</title>
        <authorList>
            <person name="Nobu M.K."/>
            <person name="Narihiro T."/>
            <person name="Qiu Y.-L."/>
            <person name="Ohashi A."/>
            <person name="Liu W.-T."/>
            <person name="Yuji S."/>
        </authorList>
    </citation>
    <scope>NUCLEOTIDE SEQUENCE</scope>
    <source>
        <strain evidence="3">FB</strain>
    </source>
</reference>
<organism evidence="3 4">
    <name type="scientific">Sporotomaculum syntrophicum</name>
    <dbReference type="NCBI Taxonomy" id="182264"/>
    <lineage>
        <taxon>Bacteria</taxon>
        <taxon>Bacillati</taxon>
        <taxon>Bacillota</taxon>
        <taxon>Clostridia</taxon>
        <taxon>Eubacteriales</taxon>
        <taxon>Desulfallaceae</taxon>
        <taxon>Sporotomaculum</taxon>
    </lineage>
</organism>
<evidence type="ECO:0000259" key="2">
    <source>
        <dbReference type="Pfam" id="PF07833"/>
    </source>
</evidence>
<feature type="domain" description="Copper amine oxidase-like N-terminal" evidence="2">
    <location>
        <begin position="45"/>
        <end position="151"/>
    </location>
</feature>
<dbReference type="InterPro" id="IPR036582">
    <property type="entry name" value="Mao_N_sf"/>
</dbReference>
<feature type="chain" id="PRO_5039148791" description="Copper amine oxidase-like N-terminal domain-containing protein" evidence="1">
    <location>
        <begin position="25"/>
        <end position="573"/>
    </location>
</feature>
<dbReference type="Pfam" id="PF07833">
    <property type="entry name" value="Cu_amine_oxidN1"/>
    <property type="match status" value="1"/>
</dbReference>
<protein>
    <recommendedName>
        <fullName evidence="2">Copper amine oxidase-like N-terminal domain-containing protein</fullName>
    </recommendedName>
</protein>
<dbReference type="InterPro" id="IPR013783">
    <property type="entry name" value="Ig-like_fold"/>
</dbReference>
<keyword evidence="1" id="KW-0732">Signal</keyword>
<dbReference type="AlphaFoldDB" id="A0A9D3AYF9"/>
<evidence type="ECO:0000313" key="4">
    <source>
        <dbReference type="Proteomes" id="UP000798488"/>
    </source>
</evidence>
<proteinExistence type="predicted"/>
<keyword evidence="4" id="KW-1185">Reference proteome</keyword>
<dbReference type="InterPro" id="IPR012854">
    <property type="entry name" value="Cu_amine_oxidase-like_N"/>
</dbReference>
<gene>
    <name evidence="3" type="ORF">SPSYN_00775</name>
</gene>
<dbReference type="Gene3D" id="3.30.457.10">
    <property type="entry name" value="Copper amine oxidase-like, N-terminal domain"/>
    <property type="match status" value="1"/>
</dbReference>
<dbReference type="PROSITE" id="PS51257">
    <property type="entry name" value="PROKAR_LIPOPROTEIN"/>
    <property type="match status" value="1"/>
</dbReference>
<dbReference type="SUPFAM" id="SSF55383">
    <property type="entry name" value="Copper amine oxidase, domain N"/>
    <property type="match status" value="1"/>
</dbReference>
<sequence>MRSYIINICAGILSCFLIASPVIAAPANTQVDTVALKLNESQARVDGVPYELETAPRLNEGITLVPLRFIAEIFGAEVGWNKEDNQIAIQQNDKNIILQPGSNQAMINGEPQTISGAATVVNETTLVPLRFLVESLNYQVSFIPETKEINIKQLTPANIPPIADFVINKETVAQGETVVYEDQSSDPDGDQIVTEIWTGNERAFFAPGEYEVTLKVKDSLGAWSEPCTKKITVTEEVKMDRLTYNLQNPVPGEPLGNLNIPVLQLKQFDPPVSMDREQVLVSNSPEEIKEDGILYSDTLRGKNRLYFHHINGSNEKKRLFLLAINQEDKPVKLVIKRWGVAGPSDAMSAGKTAAYRFLDFDRSQARTLVLQPGEQAIINEGIVNTLEPGQVINAMFDVEADGDLLYSVVAVGNQEQLFEYDNLTILPRDDNHIRGTFPLANRSVSVQLKGDEPARLIVADGKEDKFLYGKDNNTSTMGRYSLFSSDTGNYGVVYRVRIGTQQRVGVIFSPRGGVFAGAGSWDGEAFNLPNKGILKPQTEYAMIGVVEPGKEKVLEFIPPAGSFLPINLIFMPF</sequence>
<dbReference type="OrthoDB" id="25008at2"/>
<dbReference type="EMBL" id="LSRS01000002">
    <property type="protein sequence ID" value="KAF1086037.1"/>
    <property type="molecule type" value="Genomic_DNA"/>
</dbReference>
<dbReference type="InterPro" id="IPR035986">
    <property type="entry name" value="PKD_dom_sf"/>
</dbReference>
<dbReference type="RefSeq" id="WP_161821181.1">
    <property type="nucleotide sequence ID" value="NZ_LSRS01000002.1"/>
</dbReference>